<reference evidence="1" key="1">
    <citation type="submission" date="2022-02" db="EMBL/GenBank/DDBJ databases">
        <title>Plant Genome Project.</title>
        <authorList>
            <person name="Zhang R.-G."/>
        </authorList>
    </citation>
    <scope>NUCLEOTIDE SEQUENCE</scope>
    <source>
        <strain evidence="1">AT1</strain>
    </source>
</reference>
<name>A0ACC0MMP1_RHOML</name>
<evidence type="ECO:0000313" key="2">
    <source>
        <dbReference type="Proteomes" id="UP001062846"/>
    </source>
</evidence>
<sequence>MSNILLFFQISFLPLGTEDAKQVIEALKCKRLSSIGAASFCWGGELAFGEIFSKVVVELAKYAYVQATVLLHPAFVSWQDVQGMYSITEPFPFIIFLISFR</sequence>
<accession>A0ACC0MMP1</accession>
<keyword evidence="2" id="KW-1185">Reference proteome</keyword>
<gene>
    <name evidence="1" type="ORF">RHMOL_Rhmol08G0107300</name>
</gene>
<organism evidence="1 2">
    <name type="scientific">Rhododendron molle</name>
    <name type="common">Chinese azalea</name>
    <name type="synonym">Azalea mollis</name>
    <dbReference type="NCBI Taxonomy" id="49168"/>
    <lineage>
        <taxon>Eukaryota</taxon>
        <taxon>Viridiplantae</taxon>
        <taxon>Streptophyta</taxon>
        <taxon>Embryophyta</taxon>
        <taxon>Tracheophyta</taxon>
        <taxon>Spermatophyta</taxon>
        <taxon>Magnoliopsida</taxon>
        <taxon>eudicotyledons</taxon>
        <taxon>Gunneridae</taxon>
        <taxon>Pentapetalae</taxon>
        <taxon>asterids</taxon>
        <taxon>Ericales</taxon>
        <taxon>Ericaceae</taxon>
        <taxon>Ericoideae</taxon>
        <taxon>Rhodoreae</taxon>
        <taxon>Rhododendron</taxon>
    </lineage>
</organism>
<proteinExistence type="predicted"/>
<comment type="caution">
    <text evidence="1">The sequence shown here is derived from an EMBL/GenBank/DDBJ whole genome shotgun (WGS) entry which is preliminary data.</text>
</comment>
<dbReference type="Proteomes" id="UP001062846">
    <property type="component" value="Chromosome 8"/>
</dbReference>
<evidence type="ECO:0000313" key="1">
    <source>
        <dbReference type="EMBL" id="KAI8542026.1"/>
    </source>
</evidence>
<dbReference type="EMBL" id="CM046395">
    <property type="protein sequence ID" value="KAI8542026.1"/>
    <property type="molecule type" value="Genomic_DNA"/>
</dbReference>
<protein>
    <submittedName>
        <fullName evidence="1">Uncharacterized protein</fullName>
    </submittedName>
</protein>